<dbReference type="Proteomes" id="UP001432046">
    <property type="component" value="Chromosome"/>
</dbReference>
<sequence length="80" mass="8989">MAQINRVLRSINDEDAARCVDVFLRPEGTIGFEEYRRDVEDGRGWFPVGGHASRVFQEESAALEAALQDVPWLRRVVGSA</sequence>
<keyword evidence="3" id="KW-1185">Reference proteome</keyword>
<evidence type="ECO:0000313" key="3">
    <source>
        <dbReference type="Proteomes" id="UP001432046"/>
    </source>
</evidence>
<protein>
    <submittedName>
        <fullName evidence="1">Uncharacterized protein</fullName>
    </submittedName>
</protein>
<reference evidence="1" key="1">
    <citation type="submission" date="2020-06" db="EMBL/GenBank/DDBJ databases">
        <title>Whole Genome Sequence of Bradyrhizobium sp. Strain 1S1.</title>
        <authorList>
            <person name="Bromfield E.S.P."/>
            <person name="Cloutier S."/>
        </authorList>
    </citation>
    <scope>NUCLEOTIDE SEQUENCE [LARGE SCALE GENOMIC DNA]</scope>
    <source>
        <strain evidence="1">1S1</strain>
    </source>
</reference>
<dbReference type="RefSeq" id="WP_166214347.1">
    <property type="nucleotide sequence ID" value="NZ_CP088285.1"/>
</dbReference>
<evidence type="ECO:0000313" key="2">
    <source>
        <dbReference type="EMBL" id="WXC78491.1"/>
    </source>
</evidence>
<gene>
    <name evidence="1" type="ORF">HAP48_037830</name>
    <name evidence="2" type="ORF">WDK88_34695</name>
</gene>
<accession>A0A974A3J3</accession>
<dbReference type="EMBL" id="CP147711">
    <property type="protein sequence ID" value="WXC78491.1"/>
    <property type="molecule type" value="Genomic_DNA"/>
</dbReference>
<organism evidence="1">
    <name type="scientific">Bradyrhizobium septentrionale</name>
    <dbReference type="NCBI Taxonomy" id="1404411"/>
    <lineage>
        <taxon>Bacteria</taxon>
        <taxon>Pseudomonadati</taxon>
        <taxon>Pseudomonadota</taxon>
        <taxon>Alphaproteobacteria</taxon>
        <taxon>Hyphomicrobiales</taxon>
        <taxon>Nitrobacteraceae</taxon>
        <taxon>Bradyrhizobium</taxon>
    </lineage>
</organism>
<name>A0A974A3J3_9BRAD</name>
<reference evidence="2" key="2">
    <citation type="journal article" date="2021" name="Int. J. Syst. Evol. Microbiol.">
        <title>Bradyrhizobium septentrionale sp. nov. (sv. septentrionale) and Bradyrhizobium quebecense sp. nov. (sv. septentrionale) associated with legumes native to Canada possess rearranged symbiosis genes and numerous insertion sequences.</title>
        <authorList>
            <person name="Bromfield E.S.P."/>
            <person name="Cloutier S."/>
        </authorList>
    </citation>
    <scope>NUCLEOTIDE SEQUENCE</scope>
    <source>
        <strain evidence="2">5S5</strain>
    </source>
</reference>
<dbReference type="AlphaFoldDB" id="A0A974A3J3"/>
<reference evidence="2" key="3">
    <citation type="submission" date="2024-03" db="EMBL/GenBank/DDBJ databases">
        <authorList>
            <person name="Bromfield E.S.P."/>
            <person name="Cloutier S."/>
        </authorList>
    </citation>
    <scope>NUCLEOTIDE SEQUENCE</scope>
    <source>
        <strain evidence="2">5S5</strain>
    </source>
</reference>
<proteinExistence type="predicted"/>
<dbReference type="EMBL" id="JAAOLE020000001">
    <property type="protein sequence ID" value="NVI48521.1"/>
    <property type="molecule type" value="Genomic_DNA"/>
</dbReference>
<evidence type="ECO:0000313" key="1">
    <source>
        <dbReference type="EMBL" id="NVI48521.1"/>
    </source>
</evidence>